<gene>
    <name evidence="2" type="ORF">METZ01_LOCUS15735</name>
</gene>
<organism evidence="2">
    <name type="scientific">marine metagenome</name>
    <dbReference type="NCBI Taxonomy" id="408172"/>
    <lineage>
        <taxon>unclassified sequences</taxon>
        <taxon>metagenomes</taxon>
        <taxon>ecological metagenomes</taxon>
    </lineage>
</organism>
<dbReference type="EMBL" id="UINC01000894">
    <property type="protein sequence ID" value="SUZ62881.1"/>
    <property type="molecule type" value="Genomic_DNA"/>
</dbReference>
<protein>
    <submittedName>
        <fullName evidence="2">Uncharacterized protein</fullName>
    </submittedName>
</protein>
<feature type="transmembrane region" description="Helical" evidence="1">
    <location>
        <begin position="20"/>
        <end position="45"/>
    </location>
</feature>
<keyword evidence="1" id="KW-0472">Membrane</keyword>
<name>A0A381P7F1_9ZZZZ</name>
<feature type="non-terminal residue" evidence="2">
    <location>
        <position position="1"/>
    </location>
</feature>
<reference evidence="2" key="1">
    <citation type="submission" date="2018-05" db="EMBL/GenBank/DDBJ databases">
        <authorList>
            <person name="Lanie J.A."/>
            <person name="Ng W.-L."/>
            <person name="Kazmierczak K.M."/>
            <person name="Andrzejewski T.M."/>
            <person name="Davidsen T.M."/>
            <person name="Wayne K.J."/>
            <person name="Tettelin H."/>
            <person name="Glass J.I."/>
            <person name="Rusch D."/>
            <person name="Podicherti R."/>
            <person name="Tsui H.-C.T."/>
            <person name="Winkler M.E."/>
        </authorList>
    </citation>
    <scope>NUCLEOTIDE SEQUENCE</scope>
</reference>
<dbReference type="AlphaFoldDB" id="A0A381P7F1"/>
<proteinExistence type="predicted"/>
<evidence type="ECO:0000313" key="2">
    <source>
        <dbReference type="EMBL" id="SUZ62881.1"/>
    </source>
</evidence>
<sequence>VRIPEAPTPQTSVADVLLQAIGLTGAFVLGALVAGLAIGSVLFWLRKHSFKFSKPSMQRLDL</sequence>
<keyword evidence="1" id="KW-1133">Transmembrane helix</keyword>
<evidence type="ECO:0000256" key="1">
    <source>
        <dbReference type="SAM" id="Phobius"/>
    </source>
</evidence>
<accession>A0A381P7F1</accession>
<keyword evidence="1" id="KW-0812">Transmembrane</keyword>